<evidence type="ECO:0000313" key="2">
    <source>
        <dbReference type="Proteomes" id="UP000263268"/>
    </source>
</evidence>
<reference evidence="1 2" key="1">
    <citation type="journal article" date="2018" name="Nat. Biotechnol.">
        <title>A standardized bacterial taxonomy based on genome phylogeny substantially revises the tree of life.</title>
        <authorList>
            <person name="Parks D.H."/>
            <person name="Chuvochina M."/>
            <person name="Waite D.W."/>
            <person name="Rinke C."/>
            <person name="Skarshewski A."/>
            <person name="Chaumeil P.A."/>
            <person name="Hugenholtz P."/>
        </authorList>
    </citation>
    <scope>NUCLEOTIDE SEQUENCE [LARGE SCALE GENOMIC DNA]</scope>
    <source>
        <strain evidence="1">UBA10227</strain>
    </source>
</reference>
<comment type="caution">
    <text evidence="1">The sequence shown here is derived from an EMBL/GenBank/DDBJ whole genome shotgun (WGS) entry which is preliminary data.</text>
</comment>
<dbReference type="AlphaFoldDB" id="A0A3D6BVP1"/>
<name>A0A3D6BVP1_9FLAO</name>
<protein>
    <submittedName>
        <fullName evidence="1">Uncharacterized protein</fullName>
    </submittedName>
</protein>
<proteinExistence type="predicted"/>
<gene>
    <name evidence="1" type="ORF">DHV22_14780</name>
</gene>
<accession>A0A3D6BVP1</accession>
<dbReference type="EMBL" id="DPRK01000235">
    <property type="protein sequence ID" value="HCY82757.1"/>
    <property type="molecule type" value="Genomic_DNA"/>
</dbReference>
<sequence>MSFIKYNNVKLDLNGQSVYANDVSLSFSSNLKPVYLSDDRSSFAFKGSQDSSSSISVSYYLTGADPLKNHISDDPTSGINGDFCG</sequence>
<evidence type="ECO:0000313" key="1">
    <source>
        <dbReference type="EMBL" id="HCY82757.1"/>
    </source>
</evidence>
<dbReference type="Proteomes" id="UP000263268">
    <property type="component" value="Unassembled WGS sequence"/>
</dbReference>
<organism evidence="1 2">
    <name type="scientific">Xanthomarina gelatinilytica</name>
    <dbReference type="NCBI Taxonomy" id="1137281"/>
    <lineage>
        <taxon>Bacteria</taxon>
        <taxon>Pseudomonadati</taxon>
        <taxon>Bacteroidota</taxon>
        <taxon>Flavobacteriia</taxon>
        <taxon>Flavobacteriales</taxon>
        <taxon>Flavobacteriaceae</taxon>
        <taxon>Xanthomarina</taxon>
    </lineage>
</organism>
<feature type="non-terminal residue" evidence="1">
    <location>
        <position position="85"/>
    </location>
</feature>